<feature type="domain" description="Cas12f1-like TNB" evidence="3">
    <location>
        <begin position="39"/>
        <end position="91"/>
    </location>
</feature>
<protein>
    <recommendedName>
        <fullName evidence="3">Cas12f1-like TNB domain-containing protein</fullName>
    </recommendedName>
</protein>
<dbReference type="InterPro" id="IPR010095">
    <property type="entry name" value="Cas12f1-like_TNB"/>
</dbReference>
<dbReference type="AlphaFoldDB" id="X1R385"/>
<keyword evidence="1" id="KW-0238">DNA-binding</keyword>
<feature type="region of interest" description="Disordered" evidence="2">
    <location>
        <begin position="96"/>
        <end position="118"/>
    </location>
</feature>
<organism evidence="4">
    <name type="scientific">marine sediment metagenome</name>
    <dbReference type="NCBI Taxonomy" id="412755"/>
    <lineage>
        <taxon>unclassified sequences</taxon>
        <taxon>metagenomes</taxon>
        <taxon>ecological metagenomes</taxon>
    </lineage>
</organism>
<evidence type="ECO:0000259" key="3">
    <source>
        <dbReference type="Pfam" id="PF07282"/>
    </source>
</evidence>
<comment type="caution">
    <text evidence="4">The sequence shown here is derived from an EMBL/GenBank/DDBJ whole genome shotgun (WGS) entry which is preliminary data.</text>
</comment>
<evidence type="ECO:0000256" key="2">
    <source>
        <dbReference type="SAM" id="MobiDB-lite"/>
    </source>
</evidence>
<dbReference type="GO" id="GO:0003677">
    <property type="term" value="F:DNA binding"/>
    <property type="evidence" value="ECO:0007669"/>
    <property type="project" value="UniProtKB-KW"/>
</dbReference>
<evidence type="ECO:0000256" key="1">
    <source>
        <dbReference type="ARBA" id="ARBA00023125"/>
    </source>
</evidence>
<accession>X1R385</accession>
<sequence length="118" mass="12952">MNVDPTGTKGALAKAIYTMPDNAFIFEKAVWLASSELGYDVNLEQVNPFNTSRHHNFCGGVLDRNSGHYDYAYCNNCGLKVNTHFNAALNISEKQGRPLSSRSFPPLNAREGNPSNDG</sequence>
<proteinExistence type="predicted"/>
<dbReference type="Pfam" id="PF07282">
    <property type="entry name" value="Cas12f1-like_TNB"/>
    <property type="match status" value="1"/>
</dbReference>
<reference evidence="4" key="1">
    <citation type="journal article" date="2014" name="Front. Microbiol.">
        <title>High frequency of phylogenetically diverse reductive dehalogenase-homologous genes in deep subseafloor sedimentary metagenomes.</title>
        <authorList>
            <person name="Kawai M."/>
            <person name="Futagami T."/>
            <person name="Toyoda A."/>
            <person name="Takaki Y."/>
            <person name="Nishi S."/>
            <person name="Hori S."/>
            <person name="Arai W."/>
            <person name="Tsubouchi T."/>
            <person name="Morono Y."/>
            <person name="Uchiyama I."/>
            <person name="Ito T."/>
            <person name="Fujiyama A."/>
            <person name="Inagaki F."/>
            <person name="Takami H."/>
        </authorList>
    </citation>
    <scope>NUCLEOTIDE SEQUENCE</scope>
    <source>
        <strain evidence="4">Expedition CK06-06</strain>
    </source>
</reference>
<gene>
    <name evidence="4" type="ORF">S12H4_18266</name>
</gene>
<evidence type="ECO:0000313" key="4">
    <source>
        <dbReference type="EMBL" id="GAI74983.1"/>
    </source>
</evidence>
<dbReference type="EMBL" id="BARW01009006">
    <property type="protein sequence ID" value="GAI74983.1"/>
    <property type="molecule type" value="Genomic_DNA"/>
</dbReference>
<name>X1R385_9ZZZZ</name>